<accession>A0ABP9XE92</accession>
<feature type="transmembrane region" description="Helical" evidence="1">
    <location>
        <begin position="20"/>
        <end position="41"/>
    </location>
</feature>
<protein>
    <submittedName>
        <fullName evidence="2">Uncharacterized protein</fullName>
    </submittedName>
</protein>
<evidence type="ECO:0000313" key="3">
    <source>
        <dbReference type="Proteomes" id="UP001404956"/>
    </source>
</evidence>
<reference evidence="2 3" key="1">
    <citation type="submission" date="2024-02" db="EMBL/GenBank/DDBJ databases">
        <title>Deinococcus aluminii NBRC 112889.</title>
        <authorList>
            <person name="Ichikawa N."/>
            <person name="Katano-Makiyama Y."/>
            <person name="Hidaka K."/>
        </authorList>
    </citation>
    <scope>NUCLEOTIDE SEQUENCE [LARGE SCALE GENOMIC DNA]</scope>
    <source>
        <strain evidence="2 3">NBRC 112889</strain>
    </source>
</reference>
<organism evidence="2 3">
    <name type="scientific">Deinococcus aluminii</name>
    <dbReference type="NCBI Taxonomy" id="1656885"/>
    <lineage>
        <taxon>Bacteria</taxon>
        <taxon>Thermotogati</taxon>
        <taxon>Deinococcota</taxon>
        <taxon>Deinococci</taxon>
        <taxon>Deinococcales</taxon>
        <taxon>Deinococcaceae</taxon>
        <taxon>Deinococcus</taxon>
    </lineage>
</organism>
<keyword evidence="3" id="KW-1185">Reference proteome</keyword>
<sequence length="98" mass="10853">MLEIQRTQEGAMASLRTKRFLEVFSVILIGDGLISVVRPVGHSLMWWMPLPGVRPLMEWCAERPQVTRLLGAAQVAAGLWLDARLYASPPTREPGAPS</sequence>
<evidence type="ECO:0000256" key="1">
    <source>
        <dbReference type="SAM" id="Phobius"/>
    </source>
</evidence>
<gene>
    <name evidence="2" type="ORF">Dalu01_02054</name>
</gene>
<dbReference type="Proteomes" id="UP001404956">
    <property type="component" value="Unassembled WGS sequence"/>
</dbReference>
<keyword evidence="1" id="KW-1133">Transmembrane helix</keyword>
<name>A0ABP9XE92_9DEIO</name>
<proteinExistence type="predicted"/>
<evidence type="ECO:0000313" key="2">
    <source>
        <dbReference type="EMBL" id="GAA5533647.1"/>
    </source>
</evidence>
<keyword evidence="1" id="KW-0472">Membrane</keyword>
<keyword evidence="1" id="KW-0812">Transmembrane</keyword>
<dbReference type="EMBL" id="BAABRV010000004">
    <property type="protein sequence ID" value="GAA5533647.1"/>
    <property type="molecule type" value="Genomic_DNA"/>
</dbReference>
<comment type="caution">
    <text evidence="2">The sequence shown here is derived from an EMBL/GenBank/DDBJ whole genome shotgun (WGS) entry which is preliminary data.</text>
</comment>